<dbReference type="InterPro" id="IPR034151">
    <property type="entry name" value="TOPRIM_DnaG_bac"/>
</dbReference>
<dbReference type="GO" id="GO:0006269">
    <property type="term" value="P:DNA replication, synthesis of primer"/>
    <property type="evidence" value="ECO:0007669"/>
    <property type="project" value="UniProtKB-UniRule"/>
</dbReference>
<dbReference type="SUPFAM" id="SSF57783">
    <property type="entry name" value="Zinc beta-ribbon"/>
    <property type="match status" value="1"/>
</dbReference>
<keyword evidence="9" id="KW-0460">Magnesium</keyword>
<keyword evidence="11 12" id="KW-0804">Transcription</keyword>
<dbReference type="InterPro" id="IPR002694">
    <property type="entry name" value="Znf_CHC2"/>
</dbReference>
<keyword evidence="8 12" id="KW-0862">Zinc</keyword>
<comment type="similarity">
    <text evidence="12 13">Belongs to the DnaG primase family.</text>
</comment>
<evidence type="ECO:0000313" key="17">
    <source>
        <dbReference type="Proteomes" id="UP000051012"/>
    </source>
</evidence>
<dbReference type="GO" id="GO:0005737">
    <property type="term" value="C:cytoplasm"/>
    <property type="evidence" value="ECO:0007669"/>
    <property type="project" value="TreeGrafter"/>
</dbReference>
<evidence type="ECO:0000256" key="1">
    <source>
        <dbReference type="ARBA" id="ARBA00022478"/>
    </source>
</evidence>
<evidence type="ECO:0000256" key="13">
    <source>
        <dbReference type="PIRNR" id="PIRNR002811"/>
    </source>
</evidence>
<dbReference type="CDD" id="cd03364">
    <property type="entry name" value="TOPRIM_DnaG_primases"/>
    <property type="match status" value="1"/>
</dbReference>
<keyword evidence="1 12" id="KW-0240">DNA-directed RNA polymerase</keyword>
<dbReference type="GO" id="GO:0003677">
    <property type="term" value="F:DNA binding"/>
    <property type="evidence" value="ECO:0007669"/>
    <property type="project" value="UniProtKB-KW"/>
</dbReference>
<keyword evidence="5 12" id="KW-0235">DNA replication</keyword>
<evidence type="ECO:0000259" key="15">
    <source>
        <dbReference type="PROSITE" id="PS50880"/>
    </source>
</evidence>
<feature type="zinc finger region" description="CHC2-type" evidence="12 14">
    <location>
        <begin position="37"/>
        <end position="61"/>
    </location>
</feature>
<evidence type="ECO:0000256" key="14">
    <source>
        <dbReference type="PIRSR" id="PIRSR002811-1"/>
    </source>
</evidence>
<dbReference type="GO" id="GO:0008270">
    <property type="term" value="F:zinc ion binding"/>
    <property type="evidence" value="ECO:0007669"/>
    <property type="project" value="UniProtKB-UniRule"/>
</dbReference>
<comment type="function">
    <text evidence="12 13">RNA polymerase that catalyzes the synthesis of short RNA molecules used as primers for DNA polymerase during DNA replication.</text>
</comment>
<dbReference type="GO" id="GO:1990077">
    <property type="term" value="C:primosome complex"/>
    <property type="evidence" value="ECO:0007669"/>
    <property type="project" value="UniProtKB-KW"/>
</dbReference>
<dbReference type="InterPro" id="IPR013264">
    <property type="entry name" value="DNAG_N"/>
</dbReference>
<evidence type="ECO:0000256" key="2">
    <source>
        <dbReference type="ARBA" id="ARBA00022515"/>
    </source>
</evidence>
<dbReference type="Pfam" id="PF08275">
    <property type="entry name" value="DNAG_N"/>
    <property type="match status" value="1"/>
</dbReference>
<evidence type="ECO:0000256" key="7">
    <source>
        <dbReference type="ARBA" id="ARBA00022771"/>
    </source>
</evidence>
<dbReference type="InterPro" id="IPR050219">
    <property type="entry name" value="DnaG_primase"/>
</dbReference>
<dbReference type="Pfam" id="PF13155">
    <property type="entry name" value="Toprim_2"/>
    <property type="match status" value="1"/>
</dbReference>
<dbReference type="InterPro" id="IPR036977">
    <property type="entry name" value="DNA_primase_Znf_CHC2"/>
</dbReference>
<dbReference type="InterPro" id="IPR019475">
    <property type="entry name" value="DNA_primase_DnaB-bd"/>
</dbReference>
<dbReference type="PATRIC" id="fig|1703772.3.peg.1051"/>
<evidence type="ECO:0000256" key="3">
    <source>
        <dbReference type="ARBA" id="ARBA00022679"/>
    </source>
</evidence>
<comment type="subunit">
    <text evidence="12">Monomer. Interacts with DnaB.</text>
</comment>
<evidence type="ECO:0000256" key="4">
    <source>
        <dbReference type="ARBA" id="ARBA00022695"/>
    </source>
</evidence>
<dbReference type="InterPro" id="IPR037068">
    <property type="entry name" value="DNA_primase_core_N_sf"/>
</dbReference>
<keyword evidence="2 12" id="KW-0639">Primosome</keyword>
<organism evidence="16 17">
    <name type="scientific">candidate division TA06 bacterium DG_78</name>
    <dbReference type="NCBI Taxonomy" id="1703772"/>
    <lineage>
        <taxon>Bacteria</taxon>
        <taxon>Bacteria division TA06</taxon>
    </lineage>
</organism>
<dbReference type="SMART" id="SM00400">
    <property type="entry name" value="ZnF_CHCC"/>
    <property type="match status" value="1"/>
</dbReference>
<evidence type="ECO:0000256" key="9">
    <source>
        <dbReference type="ARBA" id="ARBA00022842"/>
    </source>
</evidence>
<name>A0A0S7Y8N4_UNCT6</name>
<dbReference type="PROSITE" id="PS50880">
    <property type="entry name" value="TOPRIM"/>
    <property type="match status" value="1"/>
</dbReference>
<dbReference type="FunFam" id="3.90.580.10:FF:000001">
    <property type="entry name" value="DNA primase"/>
    <property type="match status" value="1"/>
</dbReference>
<dbReference type="InterPro" id="IPR006171">
    <property type="entry name" value="TOPRIM_dom"/>
</dbReference>
<dbReference type="GO" id="GO:0003899">
    <property type="term" value="F:DNA-directed RNA polymerase activity"/>
    <property type="evidence" value="ECO:0007669"/>
    <property type="project" value="UniProtKB-UniRule"/>
</dbReference>
<dbReference type="EMBL" id="LJNI01000140">
    <property type="protein sequence ID" value="KPJ71122.1"/>
    <property type="molecule type" value="Genomic_DNA"/>
</dbReference>
<dbReference type="Gene3D" id="3.90.980.10">
    <property type="entry name" value="DNA primase, catalytic core, N-terminal domain"/>
    <property type="match status" value="1"/>
</dbReference>
<dbReference type="PANTHER" id="PTHR30313:SF2">
    <property type="entry name" value="DNA PRIMASE"/>
    <property type="match status" value="1"/>
</dbReference>
<dbReference type="InterPro" id="IPR030846">
    <property type="entry name" value="DnaG_bac"/>
</dbReference>
<accession>A0A0S7Y8N4</accession>
<comment type="domain">
    <text evidence="12">Contains an N-terminal zinc-binding domain, a central core domain that contains the primase activity, and a C-terminal DnaB-binding domain.</text>
</comment>
<evidence type="ECO:0000256" key="10">
    <source>
        <dbReference type="ARBA" id="ARBA00023125"/>
    </source>
</evidence>
<evidence type="ECO:0000256" key="12">
    <source>
        <dbReference type="HAMAP-Rule" id="MF_00974"/>
    </source>
</evidence>
<dbReference type="EC" id="2.7.7.101" evidence="12"/>
<keyword evidence="4 12" id="KW-0548">Nucleotidyltransferase</keyword>
<gene>
    <name evidence="12" type="primary">dnaG</name>
    <name evidence="16" type="ORF">AMJ52_09045</name>
</gene>
<dbReference type="Gene3D" id="3.90.580.10">
    <property type="entry name" value="Zinc finger, CHC2-type domain"/>
    <property type="match status" value="1"/>
</dbReference>
<dbReference type="HAMAP" id="MF_00974">
    <property type="entry name" value="DNA_primase_DnaG"/>
    <property type="match status" value="1"/>
</dbReference>
<dbReference type="AlphaFoldDB" id="A0A0S7Y8N4"/>
<protein>
    <recommendedName>
        <fullName evidence="12 13">DNA primase</fullName>
        <ecNumber evidence="12">2.7.7.101</ecNumber>
    </recommendedName>
</protein>
<comment type="catalytic activity">
    <reaction evidence="12">
        <text>ssDNA + n NTP = ssDNA/pppN(pN)n-1 hybrid + (n-1) diphosphate.</text>
        <dbReference type="EC" id="2.7.7.101"/>
    </reaction>
</comment>
<evidence type="ECO:0000256" key="11">
    <source>
        <dbReference type="ARBA" id="ARBA00023163"/>
    </source>
</evidence>
<keyword evidence="3 12" id="KW-0808">Transferase</keyword>
<sequence>MIEREKIEEIKRQTDIVSLISEYVPLKKVGKNYRALCPFHSEKFPSFYVNPEKGIYYCFGCKKGGNAINFLMEYEKMDFPDAVRKLAKNLGIEIDTTKGLKYKELYEVNEFACQFYSLCLSKDIGRRGQNYLTSREIILNKLKDFRLGYAPASGGLVTFMRQKGVSIERLNRAGLISMNHEIFRDRLVFPIFNLSGRIIGFGGRGIDDYMQPKYLNSPETPIFKKGSALYGLYQTKESMRTKNKALLVEGYFDLLSLYQKGFTNICAPLGTSLTEQQAILISRYTKRVNILFDGDMSGIKAALRAIGLFINAQVDVYVSSLPEELDPDTFIHQVGVDELNKVIESAPDFFHFYKDAVKVDTVEQEVALIKDLIQIISNIQDPIRFDRYLKHISHVFGINEDTIKREMEGKKPLREQKPIRKLKVTQEERLMAMILNAKDHFPLAKEILSPDDFNQEDIKRLYKTKLKNECFDIDDLSTAADESLREKMYSIIMKEEPVSKEAFLDALFRYKSTIEERRILAKIGQLSKNGDVKSMGEYRKKLDILKEQLALKRKMLNITINEEAVRSNEE</sequence>
<dbReference type="Gene3D" id="3.40.1360.10">
    <property type="match status" value="1"/>
</dbReference>
<dbReference type="InterPro" id="IPR006295">
    <property type="entry name" value="DNA_primase_DnaG"/>
</dbReference>
<keyword evidence="10 12" id="KW-0238">DNA-binding</keyword>
<dbReference type="SMART" id="SM00493">
    <property type="entry name" value="TOPRIM"/>
    <property type="match status" value="1"/>
</dbReference>
<dbReference type="Pfam" id="PF10410">
    <property type="entry name" value="DnaB_bind"/>
    <property type="match status" value="1"/>
</dbReference>
<proteinExistence type="inferred from homology"/>
<comment type="caution">
    <text evidence="16">The sequence shown here is derived from an EMBL/GenBank/DDBJ whole genome shotgun (WGS) entry which is preliminary data.</text>
</comment>
<dbReference type="GO" id="GO:0000428">
    <property type="term" value="C:DNA-directed RNA polymerase complex"/>
    <property type="evidence" value="ECO:0007669"/>
    <property type="project" value="UniProtKB-KW"/>
</dbReference>
<dbReference type="PIRSF" id="PIRSF002811">
    <property type="entry name" value="DnaG"/>
    <property type="match status" value="1"/>
</dbReference>
<keyword evidence="7 12" id="KW-0863">Zinc-finger</keyword>
<evidence type="ECO:0000313" key="16">
    <source>
        <dbReference type="EMBL" id="KPJ71122.1"/>
    </source>
</evidence>
<dbReference type="PANTHER" id="PTHR30313">
    <property type="entry name" value="DNA PRIMASE"/>
    <property type="match status" value="1"/>
</dbReference>
<evidence type="ECO:0000256" key="5">
    <source>
        <dbReference type="ARBA" id="ARBA00022705"/>
    </source>
</evidence>
<dbReference type="SUPFAM" id="SSF56731">
    <property type="entry name" value="DNA primase core"/>
    <property type="match status" value="1"/>
</dbReference>
<keyword evidence="6 12" id="KW-0479">Metal-binding</keyword>
<comment type="cofactor">
    <cofactor evidence="12 13 14">
        <name>Zn(2+)</name>
        <dbReference type="ChEBI" id="CHEBI:29105"/>
    </cofactor>
    <text evidence="12 13 14">Binds 1 zinc ion per monomer.</text>
</comment>
<dbReference type="NCBIfam" id="TIGR01391">
    <property type="entry name" value="dnaG"/>
    <property type="match status" value="1"/>
</dbReference>
<evidence type="ECO:0000256" key="8">
    <source>
        <dbReference type="ARBA" id="ARBA00022833"/>
    </source>
</evidence>
<evidence type="ECO:0000256" key="6">
    <source>
        <dbReference type="ARBA" id="ARBA00022723"/>
    </source>
</evidence>
<dbReference type="Pfam" id="PF01807">
    <property type="entry name" value="Zn_ribbon_DnaG"/>
    <property type="match status" value="1"/>
</dbReference>
<dbReference type="Proteomes" id="UP000051012">
    <property type="component" value="Unassembled WGS sequence"/>
</dbReference>
<feature type="domain" description="Toprim" evidence="15">
    <location>
        <begin position="243"/>
        <end position="322"/>
    </location>
</feature>
<reference evidence="16 17" key="1">
    <citation type="journal article" date="2015" name="Microbiome">
        <title>Genomic resolution of linkages in carbon, nitrogen, and sulfur cycling among widespread estuary sediment bacteria.</title>
        <authorList>
            <person name="Baker B.J."/>
            <person name="Lazar C.S."/>
            <person name="Teske A.P."/>
            <person name="Dick G.J."/>
        </authorList>
    </citation>
    <scope>NUCLEOTIDE SEQUENCE [LARGE SCALE GENOMIC DNA]</scope>
    <source>
        <strain evidence="16">DG_78</strain>
    </source>
</reference>